<protein>
    <submittedName>
        <fullName evidence="2">Uncharacterized protein</fullName>
    </submittedName>
</protein>
<dbReference type="RefSeq" id="WP_202828473.1">
    <property type="nucleotide sequence ID" value="NZ_JAEUXJ010000018.1"/>
</dbReference>
<keyword evidence="1" id="KW-0472">Membrane</keyword>
<feature type="transmembrane region" description="Helical" evidence="1">
    <location>
        <begin position="20"/>
        <end position="42"/>
    </location>
</feature>
<evidence type="ECO:0000313" key="2">
    <source>
        <dbReference type="EMBL" id="MBL6458731.1"/>
    </source>
</evidence>
<keyword evidence="1" id="KW-0812">Transmembrane</keyword>
<keyword evidence="1" id="KW-1133">Transmembrane helix</keyword>
<name>A0ABS1VAN5_9PROT</name>
<dbReference type="EMBL" id="JAEUXJ010000018">
    <property type="protein sequence ID" value="MBL6458731.1"/>
    <property type="molecule type" value="Genomic_DNA"/>
</dbReference>
<proteinExistence type="predicted"/>
<organism evidence="2 3">
    <name type="scientific">Belnapia mucosa</name>
    <dbReference type="NCBI Taxonomy" id="2804532"/>
    <lineage>
        <taxon>Bacteria</taxon>
        <taxon>Pseudomonadati</taxon>
        <taxon>Pseudomonadota</taxon>
        <taxon>Alphaproteobacteria</taxon>
        <taxon>Acetobacterales</taxon>
        <taxon>Roseomonadaceae</taxon>
        <taxon>Belnapia</taxon>
    </lineage>
</organism>
<evidence type="ECO:0000313" key="3">
    <source>
        <dbReference type="Proteomes" id="UP000606490"/>
    </source>
</evidence>
<evidence type="ECO:0000256" key="1">
    <source>
        <dbReference type="SAM" id="Phobius"/>
    </source>
</evidence>
<reference evidence="2 3" key="1">
    <citation type="submission" date="2021-01" db="EMBL/GenBank/DDBJ databases">
        <title>Belnapia mucosa sp. nov. and Belnapia arida sp. nov., isolated from the Tabernas Desert (Almeria, Spain).</title>
        <authorList>
            <person name="Molina-Menor E."/>
            <person name="Vidal-Verdu A."/>
            <person name="Calonge A."/>
            <person name="Satari L."/>
            <person name="Pereto Magraner J."/>
            <person name="Porcar Miralles M."/>
        </authorList>
    </citation>
    <scope>NUCLEOTIDE SEQUENCE [LARGE SCALE GENOMIC DNA]</scope>
    <source>
        <strain evidence="2 3">T6</strain>
    </source>
</reference>
<sequence length="128" mass="14096">MAPETPLEEQRQTADLDTRWIVIVAAGTLLLVGATLGLVWLFERVAGVHGAEVIPPAAFAPPRLQSDPAGDFRAYQAEQRARLEAYGWADRERGLVRIPIERAMGMIATRGAGAYDPLDPPRRPDPRR</sequence>
<comment type="caution">
    <text evidence="2">The sequence shown here is derived from an EMBL/GenBank/DDBJ whole genome shotgun (WGS) entry which is preliminary data.</text>
</comment>
<gene>
    <name evidence="2" type="ORF">JMJ55_25685</name>
</gene>
<keyword evidence="3" id="KW-1185">Reference proteome</keyword>
<accession>A0ABS1VAN5</accession>
<dbReference type="Proteomes" id="UP000606490">
    <property type="component" value="Unassembled WGS sequence"/>
</dbReference>